<dbReference type="SUPFAM" id="SSF161111">
    <property type="entry name" value="Cation efflux protein transmembrane domain-like"/>
    <property type="match status" value="1"/>
</dbReference>
<evidence type="ECO:0000256" key="6">
    <source>
        <dbReference type="ARBA" id="ARBA00022989"/>
    </source>
</evidence>
<feature type="domain" description="Cation efflux protein transmembrane" evidence="10">
    <location>
        <begin position="15"/>
        <end position="206"/>
    </location>
</feature>
<dbReference type="GO" id="GO:0005385">
    <property type="term" value="F:zinc ion transmembrane transporter activity"/>
    <property type="evidence" value="ECO:0007669"/>
    <property type="project" value="TreeGrafter"/>
</dbReference>
<dbReference type="Pfam" id="PF01545">
    <property type="entry name" value="Cation_efflux"/>
    <property type="match status" value="1"/>
</dbReference>
<feature type="domain" description="Cation efflux protein cytoplasmic" evidence="11">
    <location>
        <begin position="210"/>
        <end position="286"/>
    </location>
</feature>
<dbReference type="Proteomes" id="UP001179121">
    <property type="component" value="Chromosome"/>
</dbReference>
<organism evidence="12 13">
    <name type="scientific">Nitrospira tepida</name>
    <dbReference type="NCBI Taxonomy" id="2973512"/>
    <lineage>
        <taxon>Bacteria</taxon>
        <taxon>Pseudomonadati</taxon>
        <taxon>Nitrospirota</taxon>
        <taxon>Nitrospiria</taxon>
        <taxon>Nitrospirales</taxon>
        <taxon>Nitrospiraceae</taxon>
        <taxon>Nitrospira</taxon>
    </lineage>
</organism>
<name>A0AA86N0U1_9BACT</name>
<comment type="subcellular location">
    <subcellularLocation>
        <location evidence="1">Membrane</location>
        <topology evidence="1">Multi-pass membrane protein</topology>
    </subcellularLocation>
</comment>
<dbReference type="Pfam" id="PF16916">
    <property type="entry name" value="ZT_dimer"/>
    <property type="match status" value="1"/>
</dbReference>
<keyword evidence="5" id="KW-0862">Zinc</keyword>
<dbReference type="PANTHER" id="PTHR11562">
    <property type="entry name" value="CATION EFFLUX PROTEIN/ ZINC TRANSPORTER"/>
    <property type="match status" value="1"/>
</dbReference>
<gene>
    <name evidence="12" type="ORF">DNFV4_03047</name>
</gene>
<keyword evidence="5" id="KW-0864">Zinc transport</keyword>
<reference evidence="12" key="1">
    <citation type="submission" date="2022-10" db="EMBL/GenBank/DDBJ databases">
        <authorList>
            <person name="Koch H."/>
        </authorList>
    </citation>
    <scope>NUCLEOTIDE SEQUENCE</scope>
    <source>
        <strain evidence="12">DNF</strain>
    </source>
</reference>
<comment type="similarity">
    <text evidence="2">Belongs to the cation diffusion facilitator (CDF) transporter (TC 2.A.4) family. SLC30A subfamily.</text>
</comment>
<dbReference type="InterPro" id="IPR002524">
    <property type="entry name" value="Cation_efflux"/>
</dbReference>
<protein>
    <submittedName>
        <fullName evidence="12">Cobalt-zinc-cadmium resistance protein CzcD</fullName>
    </submittedName>
</protein>
<dbReference type="InterPro" id="IPR050681">
    <property type="entry name" value="CDF/SLC30A"/>
</dbReference>
<keyword evidence="7" id="KW-0406">Ion transport</keyword>
<dbReference type="NCBIfam" id="TIGR01297">
    <property type="entry name" value="CDF"/>
    <property type="match status" value="1"/>
</dbReference>
<evidence type="ECO:0000256" key="1">
    <source>
        <dbReference type="ARBA" id="ARBA00004141"/>
    </source>
</evidence>
<dbReference type="InterPro" id="IPR036837">
    <property type="entry name" value="Cation_efflux_CTD_sf"/>
</dbReference>
<feature type="transmembrane region" description="Helical" evidence="9">
    <location>
        <begin position="15"/>
        <end position="37"/>
    </location>
</feature>
<dbReference type="Gene3D" id="1.20.1510.10">
    <property type="entry name" value="Cation efflux protein transmembrane domain"/>
    <property type="match status" value="1"/>
</dbReference>
<evidence type="ECO:0000256" key="9">
    <source>
        <dbReference type="SAM" id="Phobius"/>
    </source>
</evidence>
<evidence type="ECO:0000313" key="12">
    <source>
        <dbReference type="EMBL" id="CAI4032617.1"/>
    </source>
</evidence>
<dbReference type="Gene3D" id="3.30.70.1350">
    <property type="entry name" value="Cation efflux protein, cytoplasmic domain"/>
    <property type="match status" value="1"/>
</dbReference>
<dbReference type="GO" id="GO:0005886">
    <property type="term" value="C:plasma membrane"/>
    <property type="evidence" value="ECO:0007669"/>
    <property type="project" value="TreeGrafter"/>
</dbReference>
<evidence type="ECO:0000256" key="7">
    <source>
        <dbReference type="ARBA" id="ARBA00023065"/>
    </source>
</evidence>
<feature type="transmembrane region" description="Helical" evidence="9">
    <location>
        <begin position="157"/>
        <end position="175"/>
    </location>
</feature>
<evidence type="ECO:0000259" key="10">
    <source>
        <dbReference type="Pfam" id="PF01545"/>
    </source>
</evidence>
<evidence type="ECO:0000256" key="4">
    <source>
        <dbReference type="ARBA" id="ARBA00022692"/>
    </source>
</evidence>
<evidence type="ECO:0000259" key="11">
    <source>
        <dbReference type="Pfam" id="PF16916"/>
    </source>
</evidence>
<dbReference type="EMBL" id="OX365700">
    <property type="protein sequence ID" value="CAI4032617.1"/>
    <property type="molecule type" value="Genomic_DNA"/>
</dbReference>
<keyword evidence="3" id="KW-0813">Transport</keyword>
<dbReference type="InterPro" id="IPR058533">
    <property type="entry name" value="Cation_efflux_TM"/>
</dbReference>
<keyword evidence="8 9" id="KW-0472">Membrane</keyword>
<feature type="transmembrane region" description="Helical" evidence="9">
    <location>
        <begin position="81"/>
        <end position="104"/>
    </location>
</feature>
<dbReference type="PANTHER" id="PTHR11562:SF17">
    <property type="entry name" value="RE54080P-RELATED"/>
    <property type="match status" value="1"/>
</dbReference>
<dbReference type="RefSeq" id="WP_289269338.1">
    <property type="nucleotide sequence ID" value="NZ_OX365700.1"/>
</dbReference>
<keyword evidence="4 9" id="KW-0812">Transmembrane</keyword>
<dbReference type="SUPFAM" id="SSF160240">
    <property type="entry name" value="Cation efflux protein cytoplasmic domain-like"/>
    <property type="match status" value="1"/>
</dbReference>
<evidence type="ECO:0000256" key="3">
    <source>
        <dbReference type="ARBA" id="ARBA00022448"/>
    </source>
</evidence>
<evidence type="ECO:0000256" key="2">
    <source>
        <dbReference type="ARBA" id="ARBA00008873"/>
    </source>
</evidence>
<dbReference type="InterPro" id="IPR027470">
    <property type="entry name" value="Cation_efflux_CTD"/>
</dbReference>
<dbReference type="InterPro" id="IPR027469">
    <property type="entry name" value="Cation_efflux_TMD_sf"/>
</dbReference>
<sequence length="314" mass="34202">MTIAHPQYSELRQRLYLSLGLNAVVILAEFGAGWWLNSIGLMSDAGHNLIDQGSLFLALYAHLLAARPATEARTFGYHRAGIISAFVSSAVLLLTALAIAALAVKRILVPVPVPGGWVMGVAFLSFIANLTIALLLQRGAEEDLNIRGAFWHMLGDAWVSLGVVASGGAILLTGWTVLDPMVSLLVVVVIVRGAWPILRESMEVLLESTPPGIKTAHVVEAIEKVPGVKNVHDLHIWAVEPRLVMLTCHVMVEGDDSTLTNELLHTIRRKVASEFGIQHLTIQMETQCCHGTEVHCNLHHLTTDHATEPLHVHR</sequence>
<evidence type="ECO:0000256" key="8">
    <source>
        <dbReference type="ARBA" id="ARBA00023136"/>
    </source>
</evidence>
<evidence type="ECO:0000313" key="13">
    <source>
        <dbReference type="Proteomes" id="UP001179121"/>
    </source>
</evidence>
<evidence type="ECO:0000256" key="5">
    <source>
        <dbReference type="ARBA" id="ARBA00022906"/>
    </source>
</evidence>
<dbReference type="AlphaFoldDB" id="A0AA86N0U1"/>
<keyword evidence="6 9" id="KW-1133">Transmembrane helix</keyword>
<feature type="transmembrane region" description="Helical" evidence="9">
    <location>
        <begin position="116"/>
        <end position="136"/>
    </location>
</feature>
<proteinExistence type="inferred from homology"/>
<keyword evidence="13" id="KW-1185">Reference proteome</keyword>
<accession>A0AA86N0U1</accession>
<dbReference type="KEGG" id="nti:DNFV4_03047"/>